<comment type="caution">
    <text evidence="1">The sequence shown here is derived from an EMBL/GenBank/DDBJ whole genome shotgun (WGS) entry which is preliminary data.</text>
</comment>
<gene>
    <name evidence="1" type="ORF">Pla52o_53230</name>
</gene>
<dbReference type="AlphaFoldDB" id="A0A5C6C033"/>
<protein>
    <submittedName>
        <fullName evidence="1">Uncharacterized protein</fullName>
    </submittedName>
</protein>
<name>A0A5C6C033_9BACT</name>
<dbReference type="Proteomes" id="UP000316304">
    <property type="component" value="Unassembled WGS sequence"/>
</dbReference>
<organism evidence="1 2">
    <name type="scientific">Novipirellula galeiformis</name>
    <dbReference type="NCBI Taxonomy" id="2528004"/>
    <lineage>
        <taxon>Bacteria</taxon>
        <taxon>Pseudomonadati</taxon>
        <taxon>Planctomycetota</taxon>
        <taxon>Planctomycetia</taxon>
        <taxon>Pirellulales</taxon>
        <taxon>Pirellulaceae</taxon>
        <taxon>Novipirellula</taxon>
    </lineage>
</organism>
<evidence type="ECO:0000313" key="1">
    <source>
        <dbReference type="EMBL" id="TWU17317.1"/>
    </source>
</evidence>
<proteinExistence type="predicted"/>
<evidence type="ECO:0000313" key="2">
    <source>
        <dbReference type="Proteomes" id="UP000316304"/>
    </source>
</evidence>
<accession>A0A5C6C033</accession>
<keyword evidence="2" id="KW-1185">Reference proteome</keyword>
<sequence>MLRSRYECFFAVVILLQQKRSVVRCDESDPALYFTDLHFRAVRGGDSVGNGAVQRRAVKDAENLPSVIASDSRFDS</sequence>
<reference evidence="1 2" key="1">
    <citation type="submission" date="2019-02" db="EMBL/GenBank/DDBJ databases">
        <title>Deep-cultivation of Planctomycetes and their phenomic and genomic characterization uncovers novel biology.</title>
        <authorList>
            <person name="Wiegand S."/>
            <person name="Jogler M."/>
            <person name="Boedeker C."/>
            <person name="Pinto D."/>
            <person name="Vollmers J."/>
            <person name="Rivas-Marin E."/>
            <person name="Kohn T."/>
            <person name="Peeters S.H."/>
            <person name="Heuer A."/>
            <person name="Rast P."/>
            <person name="Oberbeckmann S."/>
            <person name="Bunk B."/>
            <person name="Jeske O."/>
            <person name="Meyerdierks A."/>
            <person name="Storesund J.E."/>
            <person name="Kallscheuer N."/>
            <person name="Luecker S."/>
            <person name="Lage O.M."/>
            <person name="Pohl T."/>
            <person name="Merkel B.J."/>
            <person name="Hornburger P."/>
            <person name="Mueller R.-W."/>
            <person name="Bruemmer F."/>
            <person name="Labrenz M."/>
            <person name="Spormann A.M."/>
            <person name="Op Den Camp H."/>
            <person name="Overmann J."/>
            <person name="Amann R."/>
            <person name="Jetten M.S.M."/>
            <person name="Mascher T."/>
            <person name="Medema M.H."/>
            <person name="Devos D.P."/>
            <person name="Kaster A.-K."/>
            <person name="Ovreas L."/>
            <person name="Rohde M."/>
            <person name="Galperin M.Y."/>
            <person name="Jogler C."/>
        </authorList>
    </citation>
    <scope>NUCLEOTIDE SEQUENCE [LARGE SCALE GENOMIC DNA]</scope>
    <source>
        <strain evidence="1 2">Pla52o</strain>
    </source>
</reference>
<dbReference type="EMBL" id="SJPT01000013">
    <property type="protein sequence ID" value="TWU17317.1"/>
    <property type="molecule type" value="Genomic_DNA"/>
</dbReference>